<comment type="caution">
    <text evidence="1">The sequence shown here is derived from an EMBL/GenBank/DDBJ whole genome shotgun (WGS) entry which is preliminary data.</text>
</comment>
<evidence type="ECO:0000313" key="2">
    <source>
        <dbReference type="Proteomes" id="UP001150603"/>
    </source>
</evidence>
<keyword evidence="2" id="KW-1185">Reference proteome</keyword>
<dbReference type="Proteomes" id="UP001150603">
    <property type="component" value="Unassembled WGS sequence"/>
</dbReference>
<dbReference type="EMBL" id="JANBPW010001270">
    <property type="protein sequence ID" value="KAJ1945281.1"/>
    <property type="molecule type" value="Genomic_DNA"/>
</dbReference>
<sequence>MLLFNIGSGSDSGTIIGDTVDDNKPNSIYGDSSLDSSLIALQDLSPNTVPVEDDSSALEELEDDMYVLEDAIAVAHDLFAAECCSGGVFDGADATFSEPGGSDSAARLPMARRSSSASSSSSSVDEMSRRTAGLQRQRPRGARSNIDRDVAAVEKYRHELAIKAANDLQRELFPVGVPSQGVLKTGVDADVRFRAIGCERPWHGFIVDDVLYIYVSEFYGDEHSFRNAVMALMELAEDVLMCASVIVALPKALTPVSNNGISRADTLAAASL</sequence>
<feature type="non-terminal residue" evidence="1">
    <location>
        <position position="272"/>
    </location>
</feature>
<evidence type="ECO:0000313" key="1">
    <source>
        <dbReference type="EMBL" id="KAJ1945281.1"/>
    </source>
</evidence>
<protein>
    <submittedName>
        <fullName evidence="1">Uncharacterized protein</fullName>
    </submittedName>
</protein>
<organism evidence="1 2">
    <name type="scientific">Linderina macrospora</name>
    <dbReference type="NCBI Taxonomy" id="4868"/>
    <lineage>
        <taxon>Eukaryota</taxon>
        <taxon>Fungi</taxon>
        <taxon>Fungi incertae sedis</taxon>
        <taxon>Zoopagomycota</taxon>
        <taxon>Kickxellomycotina</taxon>
        <taxon>Kickxellomycetes</taxon>
        <taxon>Kickxellales</taxon>
        <taxon>Kickxellaceae</taxon>
        <taxon>Linderina</taxon>
    </lineage>
</organism>
<gene>
    <name evidence="1" type="ORF">FBU59_002355</name>
</gene>
<accession>A0ACC1JBK0</accession>
<proteinExistence type="predicted"/>
<reference evidence="1" key="1">
    <citation type="submission" date="2022-07" db="EMBL/GenBank/DDBJ databases">
        <title>Phylogenomic reconstructions and comparative analyses of Kickxellomycotina fungi.</title>
        <authorList>
            <person name="Reynolds N.K."/>
            <person name="Stajich J.E."/>
            <person name="Barry K."/>
            <person name="Grigoriev I.V."/>
            <person name="Crous P."/>
            <person name="Smith M.E."/>
        </authorList>
    </citation>
    <scope>NUCLEOTIDE SEQUENCE</scope>
    <source>
        <strain evidence="1">NRRL 5244</strain>
    </source>
</reference>
<name>A0ACC1JBK0_9FUNG</name>